<feature type="compositionally biased region" description="Low complexity" evidence="5">
    <location>
        <begin position="568"/>
        <end position="584"/>
    </location>
</feature>
<feature type="region of interest" description="Disordered" evidence="5">
    <location>
        <begin position="1"/>
        <end position="44"/>
    </location>
</feature>
<name>A0AA38PKN8_9AGAR</name>
<evidence type="ECO:0000256" key="5">
    <source>
        <dbReference type="SAM" id="MobiDB-lite"/>
    </source>
</evidence>
<evidence type="ECO:0000259" key="7">
    <source>
        <dbReference type="PROSITE" id="PS50850"/>
    </source>
</evidence>
<dbReference type="SUPFAM" id="SSF103473">
    <property type="entry name" value="MFS general substrate transporter"/>
    <property type="match status" value="1"/>
</dbReference>
<dbReference type="Gene3D" id="1.20.1720.10">
    <property type="entry name" value="Multidrug resistance protein D"/>
    <property type="match status" value="1"/>
</dbReference>
<keyword evidence="2 6" id="KW-0812">Transmembrane</keyword>
<dbReference type="PANTHER" id="PTHR23501">
    <property type="entry name" value="MAJOR FACILITATOR SUPERFAMILY"/>
    <property type="match status" value="1"/>
</dbReference>
<feature type="transmembrane region" description="Helical" evidence="6">
    <location>
        <begin position="206"/>
        <end position="229"/>
    </location>
</feature>
<feature type="transmembrane region" description="Helical" evidence="6">
    <location>
        <begin position="250"/>
        <end position="274"/>
    </location>
</feature>
<keyword evidence="9" id="KW-1185">Reference proteome</keyword>
<organism evidence="8 9">
    <name type="scientific">Lentinula raphanica</name>
    <dbReference type="NCBI Taxonomy" id="153919"/>
    <lineage>
        <taxon>Eukaryota</taxon>
        <taxon>Fungi</taxon>
        <taxon>Dikarya</taxon>
        <taxon>Basidiomycota</taxon>
        <taxon>Agaricomycotina</taxon>
        <taxon>Agaricomycetes</taxon>
        <taxon>Agaricomycetidae</taxon>
        <taxon>Agaricales</taxon>
        <taxon>Marasmiineae</taxon>
        <taxon>Omphalotaceae</taxon>
        <taxon>Lentinula</taxon>
    </lineage>
</organism>
<dbReference type="AlphaFoldDB" id="A0AA38PKN8"/>
<dbReference type="CDD" id="cd17502">
    <property type="entry name" value="MFS_Azr1_MDR_like"/>
    <property type="match status" value="1"/>
</dbReference>
<dbReference type="InterPro" id="IPR011701">
    <property type="entry name" value="MFS"/>
</dbReference>
<feature type="transmembrane region" description="Helical" evidence="6">
    <location>
        <begin position="120"/>
        <end position="140"/>
    </location>
</feature>
<dbReference type="InterPro" id="IPR036259">
    <property type="entry name" value="MFS_trans_sf"/>
</dbReference>
<dbReference type="GO" id="GO:0022857">
    <property type="term" value="F:transmembrane transporter activity"/>
    <property type="evidence" value="ECO:0007669"/>
    <property type="project" value="InterPro"/>
</dbReference>
<feature type="region of interest" description="Disordered" evidence="5">
    <location>
        <begin position="554"/>
        <end position="595"/>
    </location>
</feature>
<sequence>MSELKSSTPRQSSDRTLASVHSATMEDNDNANGKSPVAPHPHPESTVVTGKKLALIFVAMLLSLLLIALDQTILSTALPRIASDFDSFSLQGWVSSSFVLAQTVFLLFYGQLLRIFPAKWILISSVTIFETGSLICGVSQNVDQLIVGRTVSGAGAAGIFVAMIQIISQATRLEDRPRLFGMFGAVFGLSSVIGPLIGGAFTDHVTWRWCFFINLPVGGVSLTAVTFLLKASPPLGSDPSKRSYRDIFHQILKLDYVGATLVAGAVTCLVLALQWGGNTKPWGDKAVIISFVFAGVCTIAFIFWEIYRGDIAMVPTQIFKSRSIYAIITYSFLTRFSLLLFSYYIPIFYQAVRHRTATDSGIDLLPFMLSVVLSVVGSGQLVGRFGYYWPFLVGAPIFLAVGSGLLYTVSTTTSSAQLIGFQILAGVGTGMGMQNSLLAMQVEFKDAPRLLGQATSMASFAQFLGGTLGLGVAEPVFASELSKNLLKYAPDAPATIVKESPTAIYTDLPSSMIPGVVQAYAQSLRIVFVVGVPVAGLALICAFFIKNLKIVRTAPPSPSSSGKDVESESAAAPPAAAETETVTVEPREKDLEKGE</sequence>
<feature type="transmembrane region" description="Helical" evidence="6">
    <location>
        <begin position="389"/>
        <end position="407"/>
    </location>
</feature>
<dbReference type="PRINTS" id="PR01036">
    <property type="entry name" value="TCRTETB"/>
</dbReference>
<dbReference type="GO" id="GO:0005886">
    <property type="term" value="C:plasma membrane"/>
    <property type="evidence" value="ECO:0007669"/>
    <property type="project" value="TreeGrafter"/>
</dbReference>
<dbReference type="EMBL" id="MU805954">
    <property type="protein sequence ID" value="KAJ3844405.1"/>
    <property type="molecule type" value="Genomic_DNA"/>
</dbReference>
<reference evidence="8" key="1">
    <citation type="submission" date="2022-08" db="EMBL/GenBank/DDBJ databases">
        <authorList>
            <consortium name="DOE Joint Genome Institute"/>
            <person name="Min B."/>
            <person name="Riley R."/>
            <person name="Sierra-Patev S."/>
            <person name="Naranjo-Ortiz M."/>
            <person name="Looney B."/>
            <person name="Konkel Z."/>
            <person name="Slot J.C."/>
            <person name="Sakamoto Y."/>
            <person name="Steenwyk J.L."/>
            <person name="Rokas A."/>
            <person name="Carro J."/>
            <person name="Camarero S."/>
            <person name="Ferreira P."/>
            <person name="Molpeceres G."/>
            <person name="Ruiz-Duenas F.J."/>
            <person name="Serrano A."/>
            <person name="Henrissat B."/>
            <person name="Drula E."/>
            <person name="Hughes K.W."/>
            <person name="Mata J.L."/>
            <person name="Ishikawa N.K."/>
            <person name="Vargas-Isla R."/>
            <person name="Ushijima S."/>
            <person name="Smith C.A."/>
            <person name="Ahrendt S."/>
            <person name="Andreopoulos W."/>
            <person name="He G."/>
            <person name="Labutti K."/>
            <person name="Lipzen A."/>
            <person name="Ng V."/>
            <person name="Sandor L."/>
            <person name="Barry K."/>
            <person name="Martinez A.T."/>
            <person name="Xiao Y."/>
            <person name="Gibbons J.G."/>
            <person name="Terashima K."/>
            <person name="Hibbett D.S."/>
            <person name="Grigoriev I.V."/>
        </authorList>
    </citation>
    <scope>NUCLEOTIDE SEQUENCE</scope>
    <source>
        <strain evidence="8">TFB9207</strain>
    </source>
</reference>
<feature type="compositionally biased region" description="Polar residues" evidence="5">
    <location>
        <begin position="1"/>
        <end position="22"/>
    </location>
</feature>
<evidence type="ECO:0000313" key="9">
    <source>
        <dbReference type="Proteomes" id="UP001163846"/>
    </source>
</evidence>
<feature type="domain" description="Major facilitator superfamily (MFS) profile" evidence="7">
    <location>
        <begin position="56"/>
        <end position="550"/>
    </location>
</feature>
<feature type="transmembrane region" description="Helical" evidence="6">
    <location>
        <begin position="53"/>
        <end position="78"/>
    </location>
</feature>
<dbReference type="PANTHER" id="PTHR23501:SF198">
    <property type="entry name" value="AZOLE RESISTANCE PROTEIN 1-RELATED"/>
    <property type="match status" value="1"/>
</dbReference>
<comment type="caution">
    <text evidence="8">The sequence shown here is derived from an EMBL/GenBank/DDBJ whole genome shotgun (WGS) entry which is preliminary data.</text>
</comment>
<gene>
    <name evidence="8" type="ORF">F5878DRAFT_129051</name>
</gene>
<feature type="transmembrane region" description="Helical" evidence="6">
    <location>
        <begin position="146"/>
        <end position="167"/>
    </location>
</feature>
<proteinExistence type="predicted"/>
<evidence type="ECO:0000256" key="1">
    <source>
        <dbReference type="ARBA" id="ARBA00004141"/>
    </source>
</evidence>
<evidence type="ECO:0000256" key="4">
    <source>
        <dbReference type="ARBA" id="ARBA00023136"/>
    </source>
</evidence>
<comment type="subcellular location">
    <subcellularLocation>
        <location evidence="1">Membrane</location>
        <topology evidence="1">Multi-pass membrane protein</topology>
    </subcellularLocation>
</comment>
<evidence type="ECO:0000313" key="8">
    <source>
        <dbReference type="EMBL" id="KAJ3844405.1"/>
    </source>
</evidence>
<dbReference type="PROSITE" id="PS50850">
    <property type="entry name" value="MFS"/>
    <property type="match status" value="1"/>
</dbReference>
<keyword evidence="4 6" id="KW-0472">Membrane</keyword>
<dbReference type="Gene3D" id="1.20.1250.20">
    <property type="entry name" value="MFS general substrate transporter like domains"/>
    <property type="match status" value="1"/>
</dbReference>
<feature type="transmembrane region" description="Helical" evidence="6">
    <location>
        <begin position="364"/>
        <end position="382"/>
    </location>
</feature>
<evidence type="ECO:0000256" key="2">
    <source>
        <dbReference type="ARBA" id="ARBA00022692"/>
    </source>
</evidence>
<feature type="transmembrane region" description="Helical" evidence="6">
    <location>
        <begin position="324"/>
        <end position="344"/>
    </location>
</feature>
<feature type="transmembrane region" description="Helical" evidence="6">
    <location>
        <begin position="450"/>
        <end position="473"/>
    </location>
</feature>
<accession>A0AA38PKN8</accession>
<feature type="transmembrane region" description="Helical" evidence="6">
    <location>
        <begin position="90"/>
        <end position="108"/>
    </location>
</feature>
<feature type="transmembrane region" description="Helical" evidence="6">
    <location>
        <begin position="179"/>
        <end position="200"/>
    </location>
</feature>
<dbReference type="Pfam" id="PF07690">
    <property type="entry name" value="MFS_1"/>
    <property type="match status" value="1"/>
</dbReference>
<feature type="transmembrane region" description="Helical" evidence="6">
    <location>
        <begin position="286"/>
        <end position="304"/>
    </location>
</feature>
<dbReference type="Proteomes" id="UP001163846">
    <property type="component" value="Unassembled WGS sequence"/>
</dbReference>
<dbReference type="InterPro" id="IPR020846">
    <property type="entry name" value="MFS_dom"/>
</dbReference>
<evidence type="ECO:0000256" key="3">
    <source>
        <dbReference type="ARBA" id="ARBA00022989"/>
    </source>
</evidence>
<feature type="transmembrane region" description="Helical" evidence="6">
    <location>
        <begin position="526"/>
        <end position="545"/>
    </location>
</feature>
<evidence type="ECO:0000256" key="6">
    <source>
        <dbReference type="SAM" id="Phobius"/>
    </source>
</evidence>
<feature type="transmembrane region" description="Helical" evidence="6">
    <location>
        <begin position="419"/>
        <end position="438"/>
    </location>
</feature>
<feature type="compositionally biased region" description="Basic and acidic residues" evidence="5">
    <location>
        <begin position="585"/>
        <end position="595"/>
    </location>
</feature>
<protein>
    <submittedName>
        <fullName evidence="8">Major facilitator superfamily domain-containing protein</fullName>
    </submittedName>
</protein>
<keyword evidence="3 6" id="KW-1133">Transmembrane helix</keyword>